<proteinExistence type="predicted"/>
<feature type="transmembrane region" description="Helical" evidence="1">
    <location>
        <begin position="24"/>
        <end position="49"/>
    </location>
</feature>
<evidence type="ECO:0000313" key="2">
    <source>
        <dbReference type="EMBL" id="HGS86370.1"/>
    </source>
</evidence>
<reference evidence="2" key="1">
    <citation type="journal article" date="2020" name="mSystems">
        <title>Genome- and Community-Level Interaction Insights into Carbon Utilization and Element Cycling Functions of Hydrothermarchaeota in Hydrothermal Sediment.</title>
        <authorList>
            <person name="Zhou Z."/>
            <person name="Liu Y."/>
            <person name="Xu W."/>
            <person name="Pan J."/>
            <person name="Luo Z.H."/>
            <person name="Li M."/>
        </authorList>
    </citation>
    <scope>NUCLEOTIDE SEQUENCE [LARGE SCALE GENOMIC DNA]</scope>
    <source>
        <strain evidence="2">SpSt-556</strain>
    </source>
</reference>
<protein>
    <submittedName>
        <fullName evidence="2">Uncharacterized protein</fullName>
    </submittedName>
</protein>
<comment type="caution">
    <text evidence="2">The sequence shown here is derived from an EMBL/GenBank/DDBJ whole genome shotgun (WGS) entry which is preliminary data.</text>
</comment>
<keyword evidence="1" id="KW-1133">Transmembrane helix</keyword>
<name>A0A7C4Q1Y5_9CHLR</name>
<gene>
    <name evidence="2" type="ORF">ENT17_02010</name>
</gene>
<organism evidence="2">
    <name type="scientific">Bellilinea caldifistulae</name>
    <dbReference type="NCBI Taxonomy" id="360411"/>
    <lineage>
        <taxon>Bacteria</taxon>
        <taxon>Bacillati</taxon>
        <taxon>Chloroflexota</taxon>
        <taxon>Anaerolineae</taxon>
        <taxon>Anaerolineales</taxon>
        <taxon>Anaerolineaceae</taxon>
        <taxon>Bellilinea</taxon>
    </lineage>
</organism>
<evidence type="ECO:0000256" key="1">
    <source>
        <dbReference type="SAM" id="Phobius"/>
    </source>
</evidence>
<keyword evidence="1" id="KW-0472">Membrane</keyword>
<dbReference type="AlphaFoldDB" id="A0A7C4Q1Y5"/>
<dbReference type="EMBL" id="DSXR01000027">
    <property type="protein sequence ID" value="HGS86370.1"/>
    <property type="molecule type" value="Genomic_DNA"/>
</dbReference>
<accession>A0A7C4Q1Y5</accession>
<keyword evidence="1" id="KW-0812">Transmembrane</keyword>
<sequence>MEGNDPNAPLLTQPAATPKRKNTLLIVVLIVLAVIVCICLAVVVVLALLGPAVGNVFSNIILTVEPVP</sequence>